<name>A0ABT7VZB3_9BORD</name>
<evidence type="ECO:0000313" key="2">
    <source>
        <dbReference type="EMBL" id="MDM9558283.1"/>
    </source>
</evidence>
<organism evidence="2 3">
    <name type="scientific">Bordetella petrii</name>
    <dbReference type="NCBI Taxonomy" id="94624"/>
    <lineage>
        <taxon>Bacteria</taxon>
        <taxon>Pseudomonadati</taxon>
        <taxon>Pseudomonadota</taxon>
        <taxon>Betaproteobacteria</taxon>
        <taxon>Burkholderiales</taxon>
        <taxon>Alcaligenaceae</taxon>
        <taxon>Bordetella</taxon>
    </lineage>
</organism>
<proteinExistence type="predicted"/>
<keyword evidence="3" id="KW-1185">Reference proteome</keyword>
<feature type="transmembrane region" description="Helical" evidence="1">
    <location>
        <begin position="182"/>
        <end position="204"/>
    </location>
</feature>
<evidence type="ECO:0000256" key="1">
    <source>
        <dbReference type="SAM" id="Phobius"/>
    </source>
</evidence>
<evidence type="ECO:0008006" key="4">
    <source>
        <dbReference type="Google" id="ProtNLM"/>
    </source>
</evidence>
<keyword evidence="1" id="KW-1133">Transmembrane helix</keyword>
<sequence>MNYSFALVGLAVLFFFLLFAAIQVGRYMGGRRGREEVSGRSGAAAIEASVFALLGLLVAFTFSGAAQRMADRRHLLVQEVNAIGTAWLRIDMINAADQPVLREQFRRYVDARIDYYRHVADLDKREAIANRVAAIQKEIWASSMQAAGRSTPPFAASYAGAVNEMFDVATSLTVAQKVHPPVVTYLFLCFLALVCGCFVGLNLAEAKRGGLVHQGLYALVMTAALYIIVDFEFPRIGTIRIDQGDTLLISQRDAMNDPAGR</sequence>
<keyword evidence="1" id="KW-0812">Transmembrane</keyword>
<dbReference type="RefSeq" id="WP_289784450.1">
    <property type="nucleotide sequence ID" value="NZ_JAUDJE010000003.1"/>
</dbReference>
<dbReference type="Proteomes" id="UP001175604">
    <property type="component" value="Unassembled WGS sequence"/>
</dbReference>
<dbReference type="InterPro" id="IPR025333">
    <property type="entry name" value="DUF4239"/>
</dbReference>
<keyword evidence="1" id="KW-0472">Membrane</keyword>
<evidence type="ECO:0000313" key="3">
    <source>
        <dbReference type="Proteomes" id="UP001175604"/>
    </source>
</evidence>
<dbReference type="Pfam" id="PF14023">
    <property type="entry name" value="Bestrophin-like"/>
    <property type="match status" value="1"/>
</dbReference>
<protein>
    <recommendedName>
        <fullName evidence="4">DUF4239 domain-containing protein</fullName>
    </recommendedName>
</protein>
<reference evidence="2" key="1">
    <citation type="submission" date="2023-06" db="EMBL/GenBank/DDBJ databases">
        <title>full genome analysis of Phenantherene degrader P3.</title>
        <authorList>
            <person name="Akbar A."/>
            <person name="Rahmeh R."/>
            <person name="Kishk M."/>
        </authorList>
    </citation>
    <scope>NUCLEOTIDE SEQUENCE</scope>
    <source>
        <strain evidence="2">P3</strain>
    </source>
</reference>
<gene>
    <name evidence="2" type="ORF">QUC21_04535</name>
</gene>
<comment type="caution">
    <text evidence="2">The sequence shown here is derived from an EMBL/GenBank/DDBJ whole genome shotgun (WGS) entry which is preliminary data.</text>
</comment>
<accession>A0ABT7VZB3</accession>
<feature type="transmembrane region" description="Helical" evidence="1">
    <location>
        <begin position="44"/>
        <end position="66"/>
    </location>
</feature>
<feature type="transmembrane region" description="Helical" evidence="1">
    <location>
        <begin position="216"/>
        <end position="233"/>
    </location>
</feature>
<dbReference type="EMBL" id="JAUDJE010000003">
    <property type="protein sequence ID" value="MDM9558283.1"/>
    <property type="molecule type" value="Genomic_DNA"/>
</dbReference>